<dbReference type="Gene3D" id="2.60.120.200">
    <property type="match status" value="1"/>
</dbReference>
<evidence type="ECO:0000313" key="9">
    <source>
        <dbReference type="Proteomes" id="UP000315439"/>
    </source>
</evidence>
<dbReference type="OrthoDB" id="6199525at2"/>
<proteinExistence type="predicted"/>
<dbReference type="Pfam" id="PF13385">
    <property type="entry name" value="Laminin_G_3"/>
    <property type="match status" value="1"/>
</dbReference>
<evidence type="ECO:0000256" key="3">
    <source>
        <dbReference type="ARBA" id="ARBA00023157"/>
    </source>
</evidence>
<feature type="domain" description="Laminin G" evidence="6">
    <location>
        <begin position="256"/>
        <end position="432"/>
    </location>
</feature>
<evidence type="ECO:0000256" key="5">
    <source>
        <dbReference type="SAM" id="Phobius"/>
    </source>
</evidence>
<keyword evidence="5" id="KW-1133">Transmembrane helix</keyword>
<dbReference type="SMART" id="SM00862">
    <property type="entry name" value="Trans_reg_C"/>
    <property type="match status" value="1"/>
</dbReference>
<dbReference type="InterPro" id="IPR001791">
    <property type="entry name" value="Laminin_G"/>
</dbReference>
<dbReference type="Pfam" id="PF00486">
    <property type="entry name" value="Trans_reg_C"/>
    <property type="match status" value="1"/>
</dbReference>
<evidence type="ECO:0008006" key="10">
    <source>
        <dbReference type="Google" id="ProtNLM"/>
    </source>
</evidence>
<dbReference type="EMBL" id="VIKS01000012">
    <property type="protein sequence ID" value="TQV85535.1"/>
    <property type="molecule type" value="Genomic_DNA"/>
</dbReference>
<name>A0A545U7U3_9GAMM</name>
<dbReference type="InterPro" id="IPR006558">
    <property type="entry name" value="LamG-like"/>
</dbReference>
<dbReference type="Proteomes" id="UP000315439">
    <property type="component" value="Unassembled WGS sequence"/>
</dbReference>
<dbReference type="RefSeq" id="WP_142933211.1">
    <property type="nucleotide sequence ID" value="NZ_ML660168.1"/>
</dbReference>
<keyword evidence="3" id="KW-1015">Disulfide bond</keyword>
<evidence type="ECO:0000256" key="2">
    <source>
        <dbReference type="ARBA" id="ARBA00023125"/>
    </source>
</evidence>
<reference evidence="8 9" key="1">
    <citation type="submission" date="2019-07" db="EMBL/GenBank/DDBJ databases">
        <title>Draft genome for Aliikangiella sp. M105.</title>
        <authorList>
            <person name="Wang G."/>
        </authorList>
    </citation>
    <scope>NUCLEOTIDE SEQUENCE [LARGE SCALE GENOMIC DNA]</scope>
    <source>
        <strain evidence="8 9">M105</strain>
    </source>
</reference>
<comment type="caution">
    <text evidence="8">The sequence shown here is derived from an EMBL/GenBank/DDBJ whole genome shotgun (WGS) entry which is preliminary data.</text>
</comment>
<dbReference type="InterPro" id="IPR013320">
    <property type="entry name" value="ConA-like_dom_sf"/>
</dbReference>
<keyword evidence="5" id="KW-0472">Membrane</keyword>
<dbReference type="GO" id="GO:0003677">
    <property type="term" value="F:DNA binding"/>
    <property type="evidence" value="ECO:0007669"/>
    <property type="project" value="UniProtKB-UniRule"/>
</dbReference>
<organism evidence="8 9">
    <name type="scientific">Aliikangiella coralliicola</name>
    <dbReference type="NCBI Taxonomy" id="2592383"/>
    <lineage>
        <taxon>Bacteria</taxon>
        <taxon>Pseudomonadati</taxon>
        <taxon>Pseudomonadota</taxon>
        <taxon>Gammaproteobacteria</taxon>
        <taxon>Oceanospirillales</taxon>
        <taxon>Pleioneaceae</taxon>
        <taxon>Aliikangiella</taxon>
    </lineage>
</organism>
<feature type="domain" description="OmpR/PhoB-type" evidence="7">
    <location>
        <begin position="14"/>
        <end position="112"/>
    </location>
</feature>
<dbReference type="InterPro" id="IPR001867">
    <property type="entry name" value="OmpR/PhoB-type_DNA-bd"/>
</dbReference>
<evidence type="ECO:0000259" key="7">
    <source>
        <dbReference type="PROSITE" id="PS51755"/>
    </source>
</evidence>
<evidence type="ECO:0000256" key="1">
    <source>
        <dbReference type="ARBA" id="ARBA00022729"/>
    </source>
</evidence>
<dbReference type="CDD" id="cd00383">
    <property type="entry name" value="trans_reg_C"/>
    <property type="match status" value="1"/>
</dbReference>
<dbReference type="SMART" id="SM00282">
    <property type="entry name" value="LamG"/>
    <property type="match status" value="1"/>
</dbReference>
<feature type="DNA-binding region" description="OmpR/PhoB-type" evidence="4">
    <location>
        <begin position="14"/>
        <end position="112"/>
    </location>
</feature>
<dbReference type="SUPFAM" id="SSF49899">
    <property type="entry name" value="Concanavalin A-like lectins/glucanases"/>
    <property type="match status" value="1"/>
</dbReference>
<dbReference type="PROSITE" id="PS50025">
    <property type="entry name" value="LAM_G_DOMAIN"/>
    <property type="match status" value="1"/>
</dbReference>
<keyword evidence="2 4" id="KW-0238">DNA-binding</keyword>
<evidence type="ECO:0000313" key="8">
    <source>
        <dbReference type="EMBL" id="TQV85535.1"/>
    </source>
</evidence>
<dbReference type="Gene3D" id="1.10.10.10">
    <property type="entry name" value="Winged helix-like DNA-binding domain superfamily/Winged helix DNA-binding domain"/>
    <property type="match status" value="1"/>
</dbReference>
<sequence length="439" mass="49947">MSAMTVELSRKNQNMAFYVGPWLIEPDKKIVSKDDENISIETRLMEVLCYLYQHKNQIVSIEQLIDRVWQGRVVGNHAIYRAINQLRKILRQEQLGYEWIETVPRKGYQLNISPEDSSGRLSLLSGFDATHTNQLINQAQNRLKDDAFSCGVSNIESVDSDNTESEELKQESSEQAINVAQSKKKYRYLIGLIGVACFVGGVLIGHLLEFSSKYLGVNESLKDSAVEQVSFSHSLKSDSSSVAVPSEKTYAFQMLNIKKFDGVKDLMKISNLDVLNVGESDFAIEVWVKTQEEFGVILDKRAMDFPVTGYELMIYDGRVLLQLGSQSSGWSNYFDPESLKVSDNQWHHLVANVSRKDESPDVHLYVDGKLVLKSKRYKVSGSLDTEADLLIGAHQNGGYNYKGHIQQITIYKRFLTEQEIRKNLREQATYKCKRCQLLK</sequence>
<dbReference type="GO" id="GO:0000160">
    <property type="term" value="P:phosphorelay signal transduction system"/>
    <property type="evidence" value="ECO:0007669"/>
    <property type="project" value="InterPro"/>
</dbReference>
<feature type="transmembrane region" description="Helical" evidence="5">
    <location>
        <begin position="188"/>
        <end position="208"/>
    </location>
</feature>
<dbReference type="GO" id="GO:0006355">
    <property type="term" value="P:regulation of DNA-templated transcription"/>
    <property type="evidence" value="ECO:0007669"/>
    <property type="project" value="InterPro"/>
</dbReference>
<dbReference type="PROSITE" id="PS51755">
    <property type="entry name" value="OMPR_PHOB"/>
    <property type="match status" value="1"/>
</dbReference>
<evidence type="ECO:0000256" key="4">
    <source>
        <dbReference type="PROSITE-ProRule" id="PRU01091"/>
    </source>
</evidence>
<keyword evidence="1" id="KW-0732">Signal</keyword>
<keyword evidence="9" id="KW-1185">Reference proteome</keyword>
<keyword evidence="5" id="KW-0812">Transmembrane</keyword>
<accession>A0A545U7U3</accession>
<protein>
    <recommendedName>
        <fullName evidence="10">OmpR/PhoB-type domain-containing protein</fullName>
    </recommendedName>
</protein>
<gene>
    <name evidence="8" type="ORF">FLL46_20470</name>
</gene>
<evidence type="ECO:0000259" key="6">
    <source>
        <dbReference type="PROSITE" id="PS50025"/>
    </source>
</evidence>
<dbReference type="InterPro" id="IPR036388">
    <property type="entry name" value="WH-like_DNA-bd_sf"/>
</dbReference>
<dbReference type="SMART" id="SM00560">
    <property type="entry name" value="LamGL"/>
    <property type="match status" value="1"/>
</dbReference>
<dbReference type="CDD" id="cd00110">
    <property type="entry name" value="LamG"/>
    <property type="match status" value="1"/>
</dbReference>
<dbReference type="SUPFAM" id="SSF46894">
    <property type="entry name" value="C-terminal effector domain of the bipartite response regulators"/>
    <property type="match status" value="1"/>
</dbReference>
<dbReference type="AlphaFoldDB" id="A0A545U7U3"/>
<dbReference type="InterPro" id="IPR016032">
    <property type="entry name" value="Sig_transdc_resp-reg_C-effctor"/>
</dbReference>